<name>A0A5B7D305_PORTR</name>
<feature type="region of interest" description="Disordered" evidence="1">
    <location>
        <begin position="1"/>
        <end position="68"/>
    </location>
</feature>
<organism evidence="2 3">
    <name type="scientific">Portunus trituberculatus</name>
    <name type="common">Swimming crab</name>
    <name type="synonym">Neptunus trituberculatus</name>
    <dbReference type="NCBI Taxonomy" id="210409"/>
    <lineage>
        <taxon>Eukaryota</taxon>
        <taxon>Metazoa</taxon>
        <taxon>Ecdysozoa</taxon>
        <taxon>Arthropoda</taxon>
        <taxon>Crustacea</taxon>
        <taxon>Multicrustacea</taxon>
        <taxon>Malacostraca</taxon>
        <taxon>Eumalacostraca</taxon>
        <taxon>Eucarida</taxon>
        <taxon>Decapoda</taxon>
        <taxon>Pleocyemata</taxon>
        <taxon>Brachyura</taxon>
        <taxon>Eubrachyura</taxon>
        <taxon>Portunoidea</taxon>
        <taxon>Portunidae</taxon>
        <taxon>Portuninae</taxon>
        <taxon>Portunus</taxon>
    </lineage>
</organism>
<comment type="caution">
    <text evidence="2">The sequence shown here is derived from an EMBL/GenBank/DDBJ whole genome shotgun (WGS) entry which is preliminary data.</text>
</comment>
<feature type="compositionally biased region" description="Basic residues" evidence="1">
    <location>
        <begin position="1"/>
        <end position="10"/>
    </location>
</feature>
<feature type="compositionally biased region" description="Basic and acidic residues" evidence="1">
    <location>
        <begin position="55"/>
        <end position="68"/>
    </location>
</feature>
<dbReference type="EMBL" id="VSRR010000472">
    <property type="protein sequence ID" value="MPC16029.1"/>
    <property type="molecule type" value="Genomic_DNA"/>
</dbReference>
<feature type="compositionally biased region" description="Basic and acidic residues" evidence="1">
    <location>
        <begin position="34"/>
        <end position="43"/>
    </location>
</feature>
<sequence>MDKSKIRWKKKEQPSHINSNRREETTRRTAGKQKKQEGEENHLCLRSFNAISNKSQHEKLTKKNSEKK</sequence>
<evidence type="ECO:0000313" key="2">
    <source>
        <dbReference type="EMBL" id="MPC16029.1"/>
    </source>
</evidence>
<keyword evidence="3" id="KW-1185">Reference proteome</keyword>
<reference evidence="2 3" key="1">
    <citation type="submission" date="2019-05" db="EMBL/GenBank/DDBJ databases">
        <title>Another draft genome of Portunus trituberculatus and its Hox gene families provides insights of decapod evolution.</title>
        <authorList>
            <person name="Jeong J.-H."/>
            <person name="Song I."/>
            <person name="Kim S."/>
            <person name="Choi T."/>
            <person name="Kim D."/>
            <person name="Ryu S."/>
            <person name="Kim W."/>
        </authorList>
    </citation>
    <scope>NUCLEOTIDE SEQUENCE [LARGE SCALE GENOMIC DNA]</scope>
    <source>
        <tissue evidence="2">Muscle</tissue>
    </source>
</reference>
<gene>
    <name evidence="2" type="ORF">E2C01_008837</name>
</gene>
<protein>
    <submittedName>
        <fullName evidence="2">Uncharacterized protein</fullName>
    </submittedName>
</protein>
<accession>A0A5B7D305</accession>
<evidence type="ECO:0000256" key="1">
    <source>
        <dbReference type="SAM" id="MobiDB-lite"/>
    </source>
</evidence>
<dbReference type="AlphaFoldDB" id="A0A5B7D305"/>
<evidence type="ECO:0000313" key="3">
    <source>
        <dbReference type="Proteomes" id="UP000324222"/>
    </source>
</evidence>
<dbReference type="Proteomes" id="UP000324222">
    <property type="component" value="Unassembled WGS sequence"/>
</dbReference>
<proteinExistence type="predicted"/>